<reference evidence="2" key="1">
    <citation type="submission" date="2025-08" db="UniProtKB">
        <authorList>
            <consortium name="RefSeq"/>
        </authorList>
    </citation>
    <scope>IDENTIFICATION</scope>
    <source>
        <tissue evidence="2">Spleen</tissue>
    </source>
</reference>
<dbReference type="AlphaFoldDB" id="A0A6P5L320"/>
<proteinExistence type="predicted"/>
<organism evidence="1 2">
    <name type="scientific">Phascolarctos cinereus</name>
    <name type="common">Koala</name>
    <dbReference type="NCBI Taxonomy" id="38626"/>
    <lineage>
        <taxon>Eukaryota</taxon>
        <taxon>Metazoa</taxon>
        <taxon>Chordata</taxon>
        <taxon>Craniata</taxon>
        <taxon>Vertebrata</taxon>
        <taxon>Euteleostomi</taxon>
        <taxon>Mammalia</taxon>
        <taxon>Metatheria</taxon>
        <taxon>Diprotodontia</taxon>
        <taxon>Phascolarctidae</taxon>
        <taxon>Phascolarctos</taxon>
    </lineage>
</organism>
<sequence>MPLITGSRPDPSGVPETSRHVVLGLLPGSTGFCVPFLRRSAVGFLDSSPLGGRLRGPGSRSEGFLWRARRLSWSKAFTLLPRISSGASGFGSFLHLLKKGKRPQLQGTRQVTTAVASVGAVAKLHLHRGCFLG</sequence>
<dbReference type="Proteomes" id="UP000515140">
    <property type="component" value="Unplaced"/>
</dbReference>
<keyword evidence="1" id="KW-1185">Reference proteome</keyword>
<dbReference type="GeneID" id="110214531"/>
<gene>
    <name evidence="2" type="primary">TIGD7</name>
</gene>
<accession>A0A6P5L320</accession>
<dbReference type="RefSeq" id="XP_020851159.1">
    <property type="nucleotide sequence ID" value="XM_020995500.1"/>
</dbReference>
<evidence type="ECO:0000313" key="2">
    <source>
        <dbReference type="RefSeq" id="XP_020851159.1"/>
    </source>
</evidence>
<dbReference type="CTD" id="91151"/>
<evidence type="ECO:0000313" key="1">
    <source>
        <dbReference type="Proteomes" id="UP000515140"/>
    </source>
</evidence>
<name>A0A6P5L320_PHACI</name>
<protein>
    <submittedName>
        <fullName evidence="2">Tigger transposable element-derived protein 7 isoform X2</fullName>
    </submittedName>
</protein>